<dbReference type="AlphaFoldDB" id="A0A645H6K2"/>
<dbReference type="Pfam" id="PF02256">
    <property type="entry name" value="Fe_hyd_SSU"/>
    <property type="match status" value="1"/>
</dbReference>
<dbReference type="InterPro" id="IPR003149">
    <property type="entry name" value="Fe_hydrogenase_ssu"/>
</dbReference>
<feature type="domain" description="Iron hydrogenase small subunit" evidence="1">
    <location>
        <begin position="143"/>
        <end position="202"/>
    </location>
</feature>
<evidence type="ECO:0000313" key="2">
    <source>
        <dbReference type="EMBL" id="MPN34657.1"/>
    </source>
</evidence>
<proteinExistence type="predicted"/>
<protein>
    <submittedName>
        <fullName evidence="2">NADP-reducing hydrogenase subunit HndD</fullName>
        <ecNumber evidence="2">1.12.1.3</ecNumber>
    </submittedName>
</protein>
<dbReference type="PANTHER" id="PTHR11615">
    <property type="entry name" value="NITRATE, FORMATE, IRON DEHYDROGENASE"/>
    <property type="match status" value="1"/>
</dbReference>
<dbReference type="InterPro" id="IPR050340">
    <property type="entry name" value="Cytosolic_Fe-S_CAF"/>
</dbReference>
<dbReference type="Pfam" id="PF02906">
    <property type="entry name" value="Fe_hyd_lg_C"/>
    <property type="match status" value="1"/>
</dbReference>
<dbReference type="SUPFAM" id="SSF53920">
    <property type="entry name" value="Fe-only hydrogenase"/>
    <property type="match status" value="1"/>
</dbReference>
<gene>
    <name evidence="2" type="primary">hndD_45</name>
    <name evidence="2" type="ORF">SDC9_182151</name>
</gene>
<evidence type="ECO:0000259" key="1">
    <source>
        <dbReference type="SMART" id="SM00902"/>
    </source>
</evidence>
<dbReference type="InterPro" id="IPR009016">
    <property type="entry name" value="Fe_hydrogenase"/>
</dbReference>
<dbReference type="EMBL" id="VSSQ01087811">
    <property type="protein sequence ID" value="MPN34657.1"/>
    <property type="molecule type" value="Genomic_DNA"/>
</dbReference>
<dbReference type="InterPro" id="IPR004108">
    <property type="entry name" value="Fe_hydrogenase_lsu_C"/>
</dbReference>
<accession>A0A645H6K2</accession>
<dbReference type="Gene3D" id="3.40.950.10">
    <property type="entry name" value="Fe-only Hydrogenase (Larger Subunit), Chain L, domain 3"/>
    <property type="match status" value="1"/>
</dbReference>
<sequence>MDVVLTTRELGRMIDTMGIHFAELPDEEFDSPLGSGTGAAVIFGASGGVMEAALRTASELITGKTAKSVDFKEVRGVSGIKEASYKLGGKEIKVAVASGLKCAGELLERIKSGEADYQFVEIMACPGGCVNGGGQPQVPYSIRNFVDIRAKRAEALYSRDRASTLRKSHENPDVKELYAQYLGAPGSEKAHELLHTTYVRRTINGN</sequence>
<reference evidence="2" key="1">
    <citation type="submission" date="2019-08" db="EMBL/GenBank/DDBJ databases">
        <authorList>
            <person name="Kucharzyk K."/>
            <person name="Murdoch R.W."/>
            <person name="Higgins S."/>
            <person name="Loffler F."/>
        </authorList>
    </citation>
    <scope>NUCLEOTIDE SEQUENCE</scope>
</reference>
<organism evidence="2">
    <name type="scientific">bioreactor metagenome</name>
    <dbReference type="NCBI Taxonomy" id="1076179"/>
    <lineage>
        <taxon>unclassified sequences</taxon>
        <taxon>metagenomes</taxon>
        <taxon>ecological metagenomes</taxon>
    </lineage>
</organism>
<dbReference type="Gene3D" id="4.10.260.20">
    <property type="entry name" value="Iron hydrogenase, small subunit"/>
    <property type="match status" value="1"/>
</dbReference>
<comment type="caution">
    <text evidence="2">The sequence shown here is derived from an EMBL/GenBank/DDBJ whole genome shotgun (WGS) entry which is preliminary data.</text>
</comment>
<name>A0A645H6K2_9ZZZZ</name>
<dbReference type="GO" id="GO:0050583">
    <property type="term" value="F:hydrogen dehydrogenase (NADP+) activity"/>
    <property type="evidence" value="ECO:0007669"/>
    <property type="project" value="UniProtKB-EC"/>
</dbReference>
<dbReference type="EC" id="1.12.1.3" evidence="2"/>
<keyword evidence="2" id="KW-0560">Oxidoreductase</keyword>
<dbReference type="SMART" id="SM00902">
    <property type="entry name" value="Fe_hyd_SSU"/>
    <property type="match status" value="1"/>
</dbReference>
<dbReference type="InterPro" id="IPR036991">
    <property type="entry name" value="Fe_hydrogenase_ssu_sf"/>
</dbReference>